<keyword evidence="2" id="KW-1185">Reference proteome</keyword>
<dbReference type="AlphaFoldDB" id="A0A8E2AUV3"/>
<dbReference type="Proteomes" id="UP000250043">
    <property type="component" value="Unassembled WGS sequence"/>
</dbReference>
<evidence type="ECO:0000313" key="1">
    <source>
        <dbReference type="EMBL" id="OCH91396.1"/>
    </source>
</evidence>
<sequence>MMPPRRNWTMGCLWRIRIARYDEYKVQPCDPTRSIQTRLMSGWDFDQRQYRFKTFIPLFMYVATCVANSRMRMQTSKDLSPEERDPGVSEKQCFPARAAASCSHGCCDALIEARASSRGTHITGANATTVKMSIFRGTGTDTGECLARF</sequence>
<dbReference type="EMBL" id="KV722386">
    <property type="protein sequence ID" value="OCH91396.1"/>
    <property type="molecule type" value="Genomic_DNA"/>
</dbReference>
<gene>
    <name evidence="1" type="ORF">OBBRIDRAFT_527858</name>
</gene>
<evidence type="ECO:0000313" key="2">
    <source>
        <dbReference type="Proteomes" id="UP000250043"/>
    </source>
</evidence>
<protein>
    <submittedName>
        <fullName evidence="1">Uncharacterized protein</fullName>
    </submittedName>
</protein>
<proteinExistence type="predicted"/>
<reference evidence="1 2" key="1">
    <citation type="submission" date="2016-07" db="EMBL/GenBank/DDBJ databases">
        <title>Draft genome of the white-rot fungus Obba rivulosa 3A-2.</title>
        <authorList>
            <consortium name="DOE Joint Genome Institute"/>
            <person name="Miettinen O."/>
            <person name="Riley R."/>
            <person name="Acob R."/>
            <person name="Barry K."/>
            <person name="Cullen D."/>
            <person name="De Vries R."/>
            <person name="Hainaut M."/>
            <person name="Hatakka A."/>
            <person name="Henrissat B."/>
            <person name="Hilden K."/>
            <person name="Kuo R."/>
            <person name="Labutti K."/>
            <person name="Lipzen A."/>
            <person name="Makela M.R."/>
            <person name="Sandor L."/>
            <person name="Spatafora J.W."/>
            <person name="Grigoriev I.V."/>
            <person name="Hibbett D.S."/>
        </authorList>
    </citation>
    <scope>NUCLEOTIDE SEQUENCE [LARGE SCALE GENOMIC DNA]</scope>
    <source>
        <strain evidence="1 2">3A-2</strain>
    </source>
</reference>
<name>A0A8E2AUV3_9APHY</name>
<organism evidence="1 2">
    <name type="scientific">Obba rivulosa</name>
    <dbReference type="NCBI Taxonomy" id="1052685"/>
    <lineage>
        <taxon>Eukaryota</taxon>
        <taxon>Fungi</taxon>
        <taxon>Dikarya</taxon>
        <taxon>Basidiomycota</taxon>
        <taxon>Agaricomycotina</taxon>
        <taxon>Agaricomycetes</taxon>
        <taxon>Polyporales</taxon>
        <taxon>Gelatoporiaceae</taxon>
        <taxon>Obba</taxon>
    </lineage>
</organism>
<accession>A0A8E2AUV3</accession>